<dbReference type="InterPro" id="IPR038991">
    <property type="entry name" value="CAAP1"/>
</dbReference>
<feature type="compositionally biased region" description="Basic and acidic residues" evidence="1">
    <location>
        <begin position="1"/>
        <end position="11"/>
    </location>
</feature>
<evidence type="ECO:0000313" key="2">
    <source>
        <dbReference type="EMBL" id="CAH1242978.1"/>
    </source>
</evidence>
<dbReference type="AlphaFoldDB" id="A0A8J9YWG8"/>
<name>A0A8J9YWG8_BRALA</name>
<dbReference type="GO" id="GO:0042981">
    <property type="term" value="P:regulation of apoptotic process"/>
    <property type="evidence" value="ECO:0007669"/>
    <property type="project" value="InterPro"/>
</dbReference>
<feature type="region of interest" description="Disordered" evidence="1">
    <location>
        <begin position="172"/>
        <end position="350"/>
    </location>
</feature>
<sequence>MGDDLIIEHAVLKPTMMTPDSTQSDTKGSTKTTVSKRKSPSSSGGDNKASHGSKQAEAKKKPKVATSNKTRKSKVKKKSKKSSTPHTEDRQRQENDEDAEWMDLSLDLQPIGAYIKNRDQMLDEMLKTIKGEKLRSMLPEVMKKCTLEELRTLCLDQLEVMSKKRIQHILAGEEMTSSSDTDDTTDEDDTRCSKREASSSMLESSAVVDSTCTPTENQEDVDPGGAGELSGVTAKSSGENTPALSLSPDHGELDNLFGENKQERGSVTVEKTTVRDDNENQQHSSNTNEASDGLELKVPADNGIADRDDTENIQDDIDRTVSSIIGGDVVDHPKPPRPQVSTEGGDDEVAVPTKTQMEILELELRARAIKALMKQQEQRERADPGSTS</sequence>
<protein>
    <submittedName>
        <fullName evidence="2">CAAP1 protein</fullName>
    </submittedName>
</protein>
<dbReference type="OrthoDB" id="10064012at2759"/>
<reference evidence="2" key="1">
    <citation type="submission" date="2022-01" db="EMBL/GenBank/DDBJ databases">
        <authorList>
            <person name="Braso-Vives M."/>
        </authorList>
    </citation>
    <scope>NUCLEOTIDE SEQUENCE</scope>
</reference>
<feature type="region of interest" description="Disordered" evidence="1">
    <location>
        <begin position="1"/>
        <end position="101"/>
    </location>
</feature>
<feature type="compositionally biased region" description="Polar residues" evidence="1">
    <location>
        <begin position="281"/>
        <end position="290"/>
    </location>
</feature>
<feature type="compositionally biased region" description="Acidic residues" evidence="1">
    <location>
        <begin position="180"/>
        <end position="189"/>
    </location>
</feature>
<feature type="compositionally biased region" description="Polar residues" evidence="1">
    <location>
        <begin position="40"/>
        <end position="53"/>
    </location>
</feature>
<gene>
    <name evidence="2" type="primary">CAAP1</name>
    <name evidence="2" type="ORF">BLAG_LOCUS6128</name>
</gene>
<feature type="compositionally biased region" description="Polar residues" evidence="1">
    <location>
        <begin position="18"/>
        <end position="33"/>
    </location>
</feature>
<organism evidence="2 3">
    <name type="scientific">Branchiostoma lanceolatum</name>
    <name type="common">Common lancelet</name>
    <name type="synonym">Amphioxus lanceolatum</name>
    <dbReference type="NCBI Taxonomy" id="7740"/>
    <lineage>
        <taxon>Eukaryota</taxon>
        <taxon>Metazoa</taxon>
        <taxon>Chordata</taxon>
        <taxon>Cephalochordata</taxon>
        <taxon>Leptocardii</taxon>
        <taxon>Amphioxiformes</taxon>
        <taxon>Branchiostomatidae</taxon>
        <taxon>Branchiostoma</taxon>
    </lineage>
</organism>
<evidence type="ECO:0000313" key="3">
    <source>
        <dbReference type="Proteomes" id="UP000838412"/>
    </source>
</evidence>
<dbReference type="EMBL" id="OV696698">
    <property type="protein sequence ID" value="CAH1242978.1"/>
    <property type="molecule type" value="Genomic_DNA"/>
</dbReference>
<feature type="compositionally biased region" description="Basic residues" evidence="1">
    <location>
        <begin position="69"/>
        <end position="83"/>
    </location>
</feature>
<dbReference type="PANTHER" id="PTHR14740">
    <property type="entry name" value="CASPASE ACTIVITY AND APOPTOSIS INHIBITOR 1"/>
    <property type="match status" value="1"/>
</dbReference>
<accession>A0A8J9YWG8</accession>
<keyword evidence="3" id="KW-1185">Reference proteome</keyword>
<dbReference type="Proteomes" id="UP000838412">
    <property type="component" value="Chromosome 13"/>
</dbReference>
<feature type="compositionally biased region" description="Polar residues" evidence="1">
    <location>
        <begin position="233"/>
        <end position="244"/>
    </location>
</feature>
<proteinExistence type="predicted"/>
<dbReference type="Pfam" id="PF15335">
    <property type="entry name" value="CAAP1"/>
    <property type="match status" value="1"/>
</dbReference>
<feature type="compositionally biased region" description="Polar residues" evidence="1">
    <location>
        <begin position="198"/>
        <end position="216"/>
    </location>
</feature>
<dbReference type="PANTHER" id="PTHR14740:SF3">
    <property type="entry name" value="CASPASE ACTIVITY AND APOPTOSIS INHIBITOR 1"/>
    <property type="match status" value="1"/>
</dbReference>
<evidence type="ECO:0000256" key="1">
    <source>
        <dbReference type="SAM" id="MobiDB-lite"/>
    </source>
</evidence>